<dbReference type="InterPro" id="IPR018086">
    <property type="entry name" value="NADH_UbQ_OxRdtase_su1_CS"/>
</dbReference>
<dbReference type="AlphaFoldDB" id="A0A3S8V0K3"/>
<evidence type="ECO:0000256" key="11">
    <source>
        <dbReference type="ARBA" id="ARBA00023136"/>
    </source>
</evidence>
<feature type="transmembrane region" description="Helical" evidence="14">
    <location>
        <begin position="177"/>
        <end position="198"/>
    </location>
</feature>
<evidence type="ECO:0000256" key="5">
    <source>
        <dbReference type="ARBA" id="ARBA00022448"/>
    </source>
</evidence>
<evidence type="ECO:0000313" key="15">
    <source>
        <dbReference type="EMBL" id="AZL93204.1"/>
    </source>
</evidence>
<reference evidence="15" key="1">
    <citation type="journal article" date="2018" name="Mol. Phylogenet. Evol.">
        <title>Mitochondrial phylogenomics of the Hymenoptera.</title>
        <authorList>
            <person name="Tang P."/>
            <person name="Zhu J.C."/>
            <person name="Zheng B.Y."/>
            <person name="Wei S.J."/>
            <person name="Sharkey M."/>
            <person name="Chen X.X."/>
            <person name="Vogler A.P."/>
        </authorList>
    </citation>
    <scope>NUCLEOTIDE SEQUENCE</scope>
</reference>
<evidence type="ECO:0000256" key="12">
    <source>
        <dbReference type="RuleBase" id="RU000471"/>
    </source>
</evidence>
<feature type="transmembrane region" description="Helical" evidence="14">
    <location>
        <begin position="245"/>
        <end position="273"/>
    </location>
</feature>
<comment type="catalytic activity">
    <reaction evidence="13">
        <text>a ubiquinone + NADH + 5 H(+)(in) = a ubiquinol + NAD(+) + 4 H(+)(out)</text>
        <dbReference type="Rhea" id="RHEA:29091"/>
        <dbReference type="Rhea" id="RHEA-COMP:9565"/>
        <dbReference type="Rhea" id="RHEA-COMP:9566"/>
        <dbReference type="ChEBI" id="CHEBI:15378"/>
        <dbReference type="ChEBI" id="CHEBI:16389"/>
        <dbReference type="ChEBI" id="CHEBI:17976"/>
        <dbReference type="ChEBI" id="CHEBI:57540"/>
        <dbReference type="ChEBI" id="CHEBI:57945"/>
        <dbReference type="EC" id="7.1.1.2"/>
    </reaction>
</comment>
<dbReference type="GO" id="GO:0003954">
    <property type="term" value="F:NADH dehydrogenase activity"/>
    <property type="evidence" value="ECO:0007669"/>
    <property type="project" value="TreeGrafter"/>
</dbReference>
<organism evidence="15">
    <name type="scientific">Dryinus sp. ZJUH_2016011</name>
    <dbReference type="NCBI Taxonomy" id="2491175"/>
    <lineage>
        <taxon>Eukaryota</taxon>
        <taxon>Metazoa</taxon>
        <taxon>Ecdysozoa</taxon>
        <taxon>Arthropoda</taxon>
        <taxon>Hexapoda</taxon>
        <taxon>Insecta</taxon>
        <taxon>Pterygota</taxon>
        <taxon>Neoptera</taxon>
        <taxon>Endopterygota</taxon>
        <taxon>Hymenoptera</taxon>
        <taxon>Apocrita</taxon>
        <taxon>Aculeata</taxon>
        <taxon>Chrysidoidea</taxon>
        <taxon>Dryinidae</taxon>
        <taxon>Dryininae</taxon>
        <taxon>Dryinus</taxon>
    </lineage>
</organism>
<evidence type="ECO:0000256" key="14">
    <source>
        <dbReference type="SAM" id="Phobius"/>
    </source>
</evidence>
<keyword evidence="8 14" id="KW-1133">Transmembrane helix</keyword>
<evidence type="ECO:0000256" key="1">
    <source>
        <dbReference type="ARBA" id="ARBA00003257"/>
    </source>
</evidence>
<accession>A0A3S8V0K3</accession>
<dbReference type="Pfam" id="PF00146">
    <property type="entry name" value="NADHdh"/>
    <property type="match status" value="1"/>
</dbReference>
<keyword evidence="12" id="KW-0520">NAD</keyword>
<comment type="subcellular location">
    <subcellularLocation>
        <location evidence="2 12">Mitochondrion inner membrane</location>
        <topology evidence="2 12">Multi-pass membrane protein</topology>
    </subcellularLocation>
</comment>
<comment type="similarity">
    <text evidence="3 12">Belongs to the complex I subunit 1 family.</text>
</comment>
<dbReference type="InterPro" id="IPR001694">
    <property type="entry name" value="NADH_UbQ_OxRdtase_su1/FPO"/>
</dbReference>
<evidence type="ECO:0000256" key="9">
    <source>
        <dbReference type="ARBA" id="ARBA00023075"/>
    </source>
</evidence>
<keyword evidence="11 14" id="KW-0472">Membrane</keyword>
<dbReference type="EMBL" id="MG923492">
    <property type="protein sequence ID" value="AZL93204.1"/>
    <property type="molecule type" value="Genomic_DNA"/>
</dbReference>
<feature type="transmembrane region" description="Helical" evidence="14">
    <location>
        <begin position="6"/>
        <end position="27"/>
    </location>
</feature>
<dbReference type="PANTHER" id="PTHR11432">
    <property type="entry name" value="NADH DEHYDROGENASE SUBUNIT 1"/>
    <property type="match status" value="1"/>
</dbReference>
<evidence type="ECO:0000256" key="7">
    <source>
        <dbReference type="ARBA" id="ARBA00022792"/>
    </source>
</evidence>
<dbReference type="PROSITE" id="PS00667">
    <property type="entry name" value="COMPLEX1_ND1_1"/>
    <property type="match status" value="1"/>
</dbReference>
<geneLocation type="mitochondrion" evidence="15"/>
<comment type="function">
    <text evidence="1">Core subunit of the mitochondrial membrane respiratory chain NADH dehydrogenase (Complex I) that is believed to belong to the minimal assembly required for catalysis. Complex I functions in the transfer of electrons from NADH to the respiratory chain. The immediate electron acceptor for the enzyme is believed to be ubiquinone.</text>
</comment>
<dbReference type="PANTHER" id="PTHR11432:SF3">
    <property type="entry name" value="NADH-UBIQUINONE OXIDOREDUCTASE CHAIN 1"/>
    <property type="match status" value="1"/>
</dbReference>
<feature type="transmembrane region" description="Helical" evidence="14">
    <location>
        <begin position="76"/>
        <end position="96"/>
    </location>
</feature>
<evidence type="ECO:0000256" key="6">
    <source>
        <dbReference type="ARBA" id="ARBA00022692"/>
    </source>
</evidence>
<name>A0A3S8V0K3_9HYME</name>
<keyword evidence="10 13" id="KW-0496">Mitochondrion</keyword>
<feature type="transmembrane region" description="Helical" evidence="14">
    <location>
        <begin position="218"/>
        <end position="238"/>
    </location>
</feature>
<evidence type="ECO:0000256" key="3">
    <source>
        <dbReference type="ARBA" id="ARBA00010535"/>
    </source>
</evidence>
<dbReference type="GO" id="GO:0008137">
    <property type="term" value="F:NADH dehydrogenase (ubiquinone) activity"/>
    <property type="evidence" value="ECO:0007669"/>
    <property type="project" value="UniProtKB-EC"/>
</dbReference>
<sequence>MVYYYMKMSFLIIGLNLMMVLVSLSFFTLLERKVLGFIQNRKGPNKLGFMGILQPFSDAIKLFSKEFFFLSKLNKVYFTFSPIFSLFFMMIIWICLPNYFNLFFMNYSLIYMFCCLSIGTYPLMMSGWSSNSNYSLLGAIRSICQMISYEVMMIIMFICLVILTESYDLLSFLNFQIFMKFMIFMFPFILIMIVSLLAELNRTPSDLVEGESELVSGFNVEFSGGLFAMIFMAEYGMIMFMSIIYIYMFFGIIVISFIFYIFYIFICFLIVWFRGTLPRIRYDELMYLCWKSFLMIILNYLFFILGVKYFYLLF</sequence>
<evidence type="ECO:0000256" key="13">
    <source>
        <dbReference type="RuleBase" id="RU000473"/>
    </source>
</evidence>
<dbReference type="GO" id="GO:0009060">
    <property type="term" value="P:aerobic respiration"/>
    <property type="evidence" value="ECO:0007669"/>
    <property type="project" value="TreeGrafter"/>
</dbReference>
<feature type="transmembrane region" description="Helical" evidence="14">
    <location>
        <begin position="293"/>
        <end position="313"/>
    </location>
</feature>
<keyword evidence="5" id="KW-0813">Transport</keyword>
<evidence type="ECO:0000256" key="4">
    <source>
        <dbReference type="ARBA" id="ARBA00021009"/>
    </source>
</evidence>
<feature type="transmembrane region" description="Helical" evidence="14">
    <location>
        <begin position="146"/>
        <end position="165"/>
    </location>
</feature>
<proteinExistence type="inferred from homology"/>
<keyword evidence="9 13" id="KW-0830">Ubiquinone</keyword>
<feature type="transmembrane region" description="Helical" evidence="14">
    <location>
        <begin position="108"/>
        <end position="126"/>
    </location>
</feature>
<evidence type="ECO:0000256" key="2">
    <source>
        <dbReference type="ARBA" id="ARBA00004448"/>
    </source>
</evidence>
<evidence type="ECO:0000256" key="8">
    <source>
        <dbReference type="ARBA" id="ARBA00022989"/>
    </source>
</evidence>
<gene>
    <name evidence="15" type="primary">nad1</name>
</gene>
<dbReference type="GO" id="GO:0005743">
    <property type="term" value="C:mitochondrial inner membrane"/>
    <property type="evidence" value="ECO:0007669"/>
    <property type="project" value="UniProtKB-SubCell"/>
</dbReference>
<evidence type="ECO:0000256" key="10">
    <source>
        <dbReference type="ARBA" id="ARBA00023128"/>
    </source>
</evidence>
<protein>
    <recommendedName>
        <fullName evidence="4 13">NADH-ubiquinone oxidoreductase chain 1</fullName>
        <ecNumber evidence="13">7.1.1.2</ecNumber>
    </recommendedName>
</protein>
<keyword evidence="7" id="KW-0999">Mitochondrion inner membrane</keyword>
<keyword evidence="6 12" id="KW-0812">Transmembrane</keyword>
<dbReference type="EC" id="7.1.1.2" evidence="13"/>